<organism evidence="5 6">
    <name type="scientific">Rotaria sordida</name>
    <dbReference type="NCBI Taxonomy" id="392033"/>
    <lineage>
        <taxon>Eukaryota</taxon>
        <taxon>Metazoa</taxon>
        <taxon>Spiralia</taxon>
        <taxon>Gnathifera</taxon>
        <taxon>Rotifera</taxon>
        <taxon>Eurotatoria</taxon>
        <taxon>Bdelloidea</taxon>
        <taxon>Philodinida</taxon>
        <taxon>Philodinidae</taxon>
        <taxon>Rotaria</taxon>
    </lineage>
</organism>
<dbReference type="EMBL" id="CAJNOO010005664">
    <property type="protein sequence ID" value="CAF1427128.1"/>
    <property type="molecule type" value="Genomic_DNA"/>
</dbReference>
<feature type="compositionally biased region" description="Polar residues" evidence="1">
    <location>
        <begin position="151"/>
        <end position="166"/>
    </location>
</feature>
<dbReference type="EMBL" id="CAJNOU010006031">
    <property type="protein sequence ID" value="CAF1495012.1"/>
    <property type="molecule type" value="Genomic_DNA"/>
</dbReference>
<evidence type="ECO:0000313" key="2">
    <source>
        <dbReference type="EMBL" id="CAF1427128.1"/>
    </source>
</evidence>
<feature type="compositionally biased region" description="Basic and acidic residues" evidence="1">
    <location>
        <begin position="171"/>
        <end position="181"/>
    </location>
</feature>
<proteinExistence type="predicted"/>
<comment type="caution">
    <text evidence="5">The sequence shown here is derived from an EMBL/GenBank/DDBJ whole genome shotgun (WGS) entry which is preliminary data.</text>
</comment>
<dbReference type="Proteomes" id="UP000663889">
    <property type="component" value="Unassembled WGS sequence"/>
</dbReference>
<dbReference type="Proteomes" id="UP000663882">
    <property type="component" value="Unassembled WGS sequence"/>
</dbReference>
<feature type="compositionally biased region" description="Low complexity" evidence="1">
    <location>
        <begin position="34"/>
        <end position="57"/>
    </location>
</feature>
<reference evidence="5" key="1">
    <citation type="submission" date="2021-02" db="EMBL/GenBank/DDBJ databases">
        <authorList>
            <person name="Nowell W R."/>
        </authorList>
    </citation>
    <scope>NUCLEOTIDE SEQUENCE</scope>
</reference>
<name>A0A819SZG5_9BILA</name>
<dbReference type="EMBL" id="CAJOBE010008806">
    <property type="protein sequence ID" value="CAF4070170.1"/>
    <property type="molecule type" value="Genomic_DNA"/>
</dbReference>
<feature type="compositionally biased region" description="Basic and acidic residues" evidence="1">
    <location>
        <begin position="115"/>
        <end position="130"/>
    </location>
</feature>
<sequence>MTAVLDNKIKRLSTGLRFRSNIRSQGLQILRNYQQQTSQQTSQQTPQQRQSQIQRQRSILKTINEVTPRVPDHSSPLPSSTSISVSSSWDSEQESDQNDNEQESDQNDNQQESDQSDKEQEPDQSDKEQESDQSVNEVQLPSEKHAATHSIYRSQGPSTQFPSNWNKPPRRRSDGQSHQDV</sequence>
<evidence type="ECO:0000256" key="1">
    <source>
        <dbReference type="SAM" id="MobiDB-lite"/>
    </source>
</evidence>
<protein>
    <submittedName>
        <fullName evidence="5">Uncharacterized protein</fullName>
    </submittedName>
</protein>
<evidence type="ECO:0000313" key="4">
    <source>
        <dbReference type="EMBL" id="CAF4025575.1"/>
    </source>
</evidence>
<evidence type="ECO:0000313" key="5">
    <source>
        <dbReference type="EMBL" id="CAF4070170.1"/>
    </source>
</evidence>
<feature type="compositionally biased region" description="Low complexity" evidence="1">
    <location>
        <begin position="74"/>
        <end position="90"/>
    </location>
</feature>
<feature type="region of interest" description="Disordered" evidence="1">
    <location>
        <begin position="33"/>
        <end position="181"/>
    </location>
</feature>
<evidence type="ECO:0000313" key="3">
    <source>
        <dbReference type="EMBL" id="CAF1495012.1"/>
    </source>
</evidence>
<evidence type="ECO:0000313" key="6">
    <source>
        <dbReference type="Proteomes" id="UP000663874"/>
    </source>
</evidence>
<accession>A0A819SZG5</accession>
<dbReference type="EMBL" id="CAJOAX010008095">
    <property type="protein sequence ID" value="CAF4025575.1"/>
    <property type="molecule type" value="Genomic_DNA"/>
</dbReference>
<dbReference type="Proteomes" id="UP000663823">
    <property type="component" value="Unassembled WGS sequence"/>
</dbReference>
<gene>
    <name evidence="5" type="ORF">FNK824_LOCUS29762</name>
    <name evidence="4" type="ORF">OTI717_LOCUS30350</name>
    <name evidence="2" type="ORF">RFH988_LOCUS35786</name>
    <name evidence="3" type="ORF">SEV965_LOCUS35773</name>
</gene>
<dbReference type="AlphaFoldDB" id="A0A819SZG5"/>
<feature type="compositionally biased region" description="Acidic residues" evidence="1">
    <location>
        <begin position="91"/>
        <end position="106"/>
    </location>
</feature>
<dbReference type="Proteomes" id="UP000663874">
    <property type="component" value="Unassembled WGS sequence"/>
</dbReference>